<evidence type="ECO:0000313" key="1">
    <source>
        <dbReference type="EMBL" id="CAG8824444.1"/>
    </source>
</evidence>
<evidence type="ECO:0000313" key="2">
    <source>
        <dbReference type="Proteomes" id="UP000789920"/>
    </source>
</evidence>
<comment type="caution">
    <text evidence="1">The sequence shown here is derived from an EMBL/GenBank/DDBJ whole genome shotgun (WGS) entry which is preliminary data.</text>
</comment>
<proteinExistence type="predicted"/>
<accession>A0ACA9S4H6</accession>
<gene>
    <name evidence="1" type="ORF">RPERSI_LOCUS26247</name>
</gene>
<name>A0ACA9S4H6_9GLOM</name>
<protein>
    <submittedName>
        <fullName evidence="1">6959_t:CDS:1</fullName>
    </submittedName>
</protein>
<organism evidence="1 2">
    <name type="scientific">Racocetra persica</name>
    <dbReference type="NCBI Taxonomy" id="160502"/>
    <lineage>
        <taxon>Eukaryota</taxon>
        <taxon>Fungi</taxon>
        <taxon>Fungi incertae sedis</taxon>
        <taxon>Mucoromycota</taxon>
        <taxon>Glomeromycotina</taxon>
        <taxon>Glomeromycetes</taxon>
        <taxon>Diversisporales</taxon>
        <taxon>Gigasporaceae</taxon>
        <taxon>Racocetra</taxon>
    </lineage>
</organism>
<dbReference type="Proteomes" id="UP000789920">
    <property type="component" value="Unassembled WGS sequence"/>
</dbReference>
<dbReference type="EMBL" id="CAJVQC010088952">
    <property type="protein sequence ID" value="CAG8824444.1"/>
    <property type="molecule type" value="Genomic_DNA"/>
</dbReference>
<reference evidence="1" key="1">
    <citation type="submission" date="2021-06" db="EMBL/GenBank/DDBJ databases">
        <authorList>
            <person name="Kallberg Y."/>
            <person name="Tangrot J."/>
            <person name="Rosling A."/>
        </authorList>
    </citation>
    <scope>NUCLEOTIDE SEQUENCE</scope>
    <source>
        <strain evidence="1">MA461A</strain>
    </source>
</reference>
<keyword evidence="2" id="KW-1185">Reference proteome</keyword>
<sequence length="294" mass="33550">MATTKKRKISPCSLGSCGDITAYNVCGQNRLPGSLVDKIDFDAQGLTPIETRFLAFPLLQEPKSFKSLNLLDFSLYIKLVSYHPSTTNTTHQVKNDLISTKLLSPFKIDIYLVRICDLETAKKRILKIEDVLKDPNDIKRHQLKDQFDILMSYSVQISCSTDCVFNDHEIIMCRSFLKEEQKICEISDNDNESTIYNTGNYRIIMVIDYMDWMYQSRIKDDDIAVDDKIDLGDTFERNNSGHPVMISSGSIEVSYHPNLTQVNSIEAFSQMVANRIIDKIPRPAAEVKNDDKDL</sequence>